<dbReference type="AlphaFoldDB" id="A0A2A3EI93"/>
<evidence type="ECO:0000256" key="2">
    <source>
        <dbReference type="ARBA" id="ARBA00022679"/>
    </source>
</evidence>
<protein>
    <submittedName>
        <fullName evidence="4">Estrogen sulfotransferase</fullName>
    </submittedName>
</protein>
<dbReference type="Gene3D" id="3.40.50.300">
    <property type="entry name" value="P-loop containing nucleotide triphosphate hydrolases"/>
    <property type="match status" value="1"/>
</dbReference>
<dbReference type="InterPro" id="IPR000863">
    <property type="entry name" value="Sulfotransferase_dom"/>
</dbReference>
<sequence>MTLEPPKYEYLNKENTKKMLKIFKGERTGWVLVGAKKWFFPHKYTIEGKGFYNFKARPDDIWVLSYPRSGTTWTQELVWLLSNNLDFKRARTELLTERFPFLEFSMFNHPEVTHEFLELNKGDKNKEELCKKIAQPGYDILEKIPSKRFIKSHFPFSLLPNILESGCKIIYVARNPKDVAVSWYYLNKAIKTQGYIGDFTTFWYYFQNNLTPWSPYWEHLKEAWTHRNHPNVLFMFYEEMQYDFSKAIKKIAKFLEKDYTEEEIKKVENYLNIKNFRNNPMVNLSELKKCDIITSGTFVRKGQNNGWKDMFTEELNAKANKWIEENLKGSDFSFPYN</sequence>
<keyword evidence="2 4" id="KW-0808">Transferase</keyword>
<dbReference type="OrthoDB" id="205623at2759"/>
<name>A0A2A3EI93_APICC</name>
<evidence type="ECO:0000259" key="3">
    <source>
        <dbReference type="Pfam" id="PF00685"/>
    </source>
</evidence>
<evidence type="ECO:0000256" key="1">
    <source>
        <dbReference type="ARBA" id="ARBA00005771"/>
    </source>
</evidence>
<organism evidence="4 5">
    <name type="scientific">Apis cerana cerana</name>
    <name type="common">Oriental honeybee</name>
    <dbReference type="NCBI Taxonomy" id="94128"/>
    <lineage>
        <taxon>Eukaryota</taxon>
        <taxon>Metazoa</taxon>
        <taxon>Ecdysozoa</taxon>
        <taxon>Arthropoda</taxon>
        <taxon>Hexapoda</taxon>
        <taxon>Insecta</taxon>
        <taxon>Pterygota</taxon>
        <taxon>Neoptera</taxon>
        <taxon>Endopterygota</taxon>
        <taxon>Hymenoptera</taxon>
        <taxon>Apocrita</taxon>
        <taxon>Aculeata</taxon>
        <taxon>Apoidea</taxon>
        <taxon>Anthophila</taxon>
        <taxon>Apidae</taxon>
        <taxon>Apis</taxon>
    </lineage>
</organism>
<dbReference type="SUPFAM" id="SSF52540">
    <property type="entry name" value="P-loop containing nucleoside triphosphate hydrolases"/>
    <property type="match status" value="1"/>
</dbReference>
<comment type="similarity">
    <text evidence="1">Belongs to the sulfotransferase 1 family.</text>
</comment>
<proteinExistence type="inferred from homology"/>
<dbReference type="InterPro" id="IPR027417">
    <property type="entry name" value="P-loop_NTPase"/>
</dbReference>
<dbReference type="STRING" id="94128.A0A2A3EI93"/>
<evidence type="ECO:0000313" key="4">
    <source>
        <dbReference type="EMBL" id="PBC31513.1"/>
    </source>
</evidence>
<feature type="domain" description="Sulfotransferase" evidence="3">
    <location>
        <begin position="58"/>
        <end position="330"/>
    </location>
</feature>
<dbReference type="PANTHER" id="PTHR11783">
    <property type="entry name" value="SULFOTRANSFERASE SULT"/>
    <property type="match status" value="1"/>
</dbReference>
<dbReference type="EMBL" id="KZ288232">
    <property type="protein sequence ID" value="PBC31513.1"/>
    <property type="molecule type" value="Genomic_DNA"/>
</dbReference>
<gene>
    <name evidence="4" type="ORF">APICC_02300</name>
</gene>
<dbReference type="Pfam" id="PF00685">
    <property type="entry name" value="Sulfotransfer_1"/>
    <property type="match status" value="1"/>
</dbReference>
<keyword evidence="5" id="KW-1185">Reference proteome</keyword>
<dbReference type="GO" id="GO:0008146">
    <property type="term" value="F:sulfotransferase activity"/>
    <property type="evidence" value="ECO:0007669"/>
    <property type="project" value="InterPro"/>
</dbReference>
<dbReference type="Proteomes" id="UP000242457">
    <property type="component" value="Unassembled WGS sequence"/>
</dbReference>
<evidence type="ECO:0000313" key="5">
    <source>
        <dbReference type="Proteomes" id="UP000242457"/>
    </source>
</evidence>
<accession>A0A2A3EI93</accession>
<reference evidence="4 5" key="1">
    <citation type="submission" date="2014-07" db="EMBL/GenBank/DDBJ databases">
        <title>Genomic and transcriptomic analysis on Apis cerana provide comprehensive insights into honey bee biology.</title>
        <authorList>
            <person name="Diao Q."/>
            <person name="Sun L."/>
            <person name="Zheng H."/>
            <person name="Zheng H."/>
            <person name="Xu S."/>
            <person name="Wang S."/>
            <person name="Zeng Z."/>
            <person name="Hu F."/>
            <person name="Su S."/>
            <person name="Wu J."/>
        </authorList>
    </citation>
    <scope>NUCLEOTIDE SEQUENCE [LARGE SCALE GENOMIC DNA]</scope>
    <source>
        <tissue evidence="4">Pupae without intestine</tissue>
    </source>
</reference>